<dbReference type="eggNOG" id="COG1669">
    <property type="taxonomic scope" value="Bacteria"/>
</dbReference>
<dbReference type="GeneID" id="76461477"/>
<dbReference type="KEGG" id="vei:Veis_3007"/>
<gene>
    <name evidence="1" type="ordered locus">Veis_3007</name>
</gene>
<dbReference type="STRING" id="391735.Veis_3007"/>
<organism evidence="1 2">
    <name type="scientific">Verminephrobacter eiseniae (strain EF01-2)</name>
    <dbReference type="NCBI Taxonomy" id="391735"/>
    <lineage>
        <taxon>Bacteria</taxon>
        <taxon>Pseudomonadati</taxon>
        <taxon>Pseudomonadota</taxon>
        <taxon>Betaproteobacteria</taxon>
        <taxon>Burkholderiales</taxon>
        <taxon>Comamonadaceae</taxon>
        <taxon>Verminephrobacter</taxon>
    </lineage>
</organism>
<keyword evidence="2" id="KW-1185">Reference proteome</keyword>
<dbReference type="Pfam" id="PF08780">
    <property type="entry name" value="NTase_sub_bind"/>
    <property type="match status" value="1"/>
</dbReference>
<evidence type="ECO:0000313" key="2">
    <source>
        <dbReference type="Proteomes" id="UP000000374"/>
    </source>
</evidence>
<dbReference type="RefSeq" id="WP_011810735.1">
    <property type="nucleotide sequence ID" value="NC_008786.1"/>
</dbReference>
<name>A1WM83_VEREI</name>
<sequence>MAELNFDALKLSIAALEQGLEEHAQYPQLLTVRDGVIQRFEVAVDISQKLIRRVLQEVYQMEPARIAKNAMREAAGMALIADAERWIGHVNARNETSHIYDASKANAIFERIPGFLPDSTRPKTASSVWMCAWTAKRRG</sequence>
<protein>
    <submittedName>
        <fullName evidence="1">Nucleotidyltransferase substrate binding protein, HI0074 family</fullName>
    </submittedName>
</protein>
<dbReference type="AlphaFoldDB" id="A1WM83"/>
<dbReference type="OrthoDB" id="9810452at2"/>
<proteinExistence type="predicted"/>
<evidence type="ECO:0000313" key="1">
    <source>
        <dbReference type="EMBL" id="ABM58740.1"/>
    </source>
</evidence>
<dbReference type="EMBL" id="CP000542">
    <property type="protein sequence ID" value="ABM58740.1"/>
    <property type="molecule type" value="Genomic_DNA"/>
</dbReference>
<accession>A1WM83</accession>
<dbReference type="SUPFAM" id="SSF81593">
    <property type="entry name" value="Nucleotidyltransferase substrate binding subunit/domain"/>
    <property type="match status" value="1"/>
</dbReference>
<keyword evidence="1" id="KW-0808">Transferase</keyword>
<dbReference type="Proteomes" id="UP000000374">
    <property type="component" value="Chromosome"/>
</dbReference>
<dbReference type="NCBIfam" id="TIGR01987">
    <property type="entry name" value="HI0074"/>
    <property type="match status" value="1"/>
</dbReference>
<dbReference type="Gene3D" id="1.20.120.330">
    <property type="entry name" value="Nucleotidyltransferases domain 2"/>
    <property type="match status" value="1"/>
</dbReference>
<dbReference type="HOGENOM" id="CLU_118479_0_0_4"/>
<dbReference type="InterPro" id="IPR010235">
    <property type="entry name" value="HepT"/>
</dbReference>
<reference evidence="2" key="1">
    <citation type="submission" date="2006-12" db="EMBL/GenBank/DDBJ databases">
        <title>Complete sequence of chromosome 1 of Verminephrobacter eiseniae EF01-2.</title>
        <authorList>
            <person name="Copeland A."/>
            <person name="Lucas S."/>
            <person name="Lapidus A."/>
            <person name="Barry K."/>
            <person name="Detter J.C."/>
            <person name="Glavina del Rio T."/>
            <person name="Dalin E."/>
            <person name="Tice H."/>
            <person name="Pitluck S."/>
            <person name="Chertkov O."/>
            <person name="Brettin T."/>
            <person name="Bruce D."/>
            <person name="Han C."/>
            <person name="Tapia R."/>
            <person name="Gilna P."/>
            <person name="Schmutz J."/>
            <person name="Larimer F."/>
            <person name="Land M."/>
            <person name="Hauser L."/>
            <person name="Kyrpides N."/>
            <person name="Kim E."/>
            <person name="Stahl D."/>
            <person name="Richardson P."/>
        </authorList>
    </citation>
    <scope>NUCLEOTIDE SEQUENCE [LARGE SCALE GENOMIC DNA]</scope>
    <source>
        <strain evidence="2">EF01-2</strain>
    </source>
</reference>
<dbReference type="GO" id="GO:0016740">
    <property type="term" value="F:transferase activity"/>
    <property type="evidence" value="ECO:0007669"/>
    <property type="project" value="UniProtKB-KW"/>
</dbReference>